<evidence type="ECO:0008006" key="9">
    <source>
        <dbReference type="Google" id="ProtNLM"/>
    </source>
</evidence>
<dbReference type="GO" id="GO:1990253">
    <property type="term" value="P:cellular response to leucine starvation"/>
    <property type="evidence" value="ECO:0007669"/>
    <property type="project" value="TreeGrafter"/>
</dbReference>
<dbReference type="EMBL" id="JAODUO010000608">
    <property type="protein sequence ID" value="KAK2177284.1"/>
    <property type="molecule type" value="Genomic_DNA"/>
</dbReference>
<protein>
    <recommendedName>
        <fullName evidence="9">Sestrin</fullName>
    </recommendedName>
</protein>
<dbReference type="GO" id="GO:0016684">
    <property type="term" value="F:oxidoreductase activity, acting on peroxide as acceptor"/>
    <property type="evidence" value="ECO:0007669"/>
    <property type="project" value="TreeGrafter"/>
</dbReference>
<dbReference type="SUPFAM" id="SSF69118">
    <property type="entry name" value="AhpD-like"/>
    <property type="match status" value="1"/>
</dbReference>
<gene>
    <name evidence="7" type="ORF">NP493_608g02016</name>
</gene>
<keyword evidence="3" id="KW-0963">Cytoplasm</keyword>
<dbReference type="GO" id="GO:0016239">
    <property type="term" value="P:positive regulation of macroautophagy"/>
    <property type="evidence" value="ECO:0007669"/>
    <property type="project" value="TreeGrafter"/>
</dbReference>
<name>A0AAD9KTX0_RIDPI</name>
<dbReference type="GO" id="GO:0070728">
    <property type="term" value="F:L-leucine binding"/>
    <property type="evidence" value="ECO:0007669"/>
    <property type="project" value="TreeGrafter"/>
</dbReference>
<feature type="compositionally biased region" description="Low complexity" evidence="6">
    <location>
        <begin position="314"/>
        <end position="326"/>
    </location>
</feature>
<feature type="region of interest" description="Disordered" evidence="6">
    <location>
        <begin position="295"/>
        <end position="332"/>
    </location>
</feature>
<dbReference type="AlphaFoldDB" id="A0AAD9KTX0"/>
<feature type="compositionally biased region" description="Polar residues" evidence="6">
    <location>
        <begin position="301"/>
        <end position="313"/>
    </location>
</feature>
<keyword evidence="8" id="KW-1185">Reference proteome</keyword>
<dbReference type="GO" id="GO:1901031">
    <property type="term" value="P:regulation of response to reactive oxygen species"/>
    <property type="evidence" value="ECO:0007669"/>
    <property type="project" value="InterPro"/>
</dbReference>
<keyword evidence="4" id="KW-0560">Oxidoreductase</keyword>
<organism evidence="7 8">
    <name type="scientific">Ridgeia piscesae</name>
    <name type="common">Tubeworm</name>
    <dbReference type="NCBI Taxonomy" id="27915"/>
    <lineage>
        <taxon>Eukaryota</taxon>
        <taxon>Metazoa</taxon>
        <taxon>Spiralia</taxon>
        <taxon>Lophotrochozoa</taxon>
        <taxon>Annelida</taxon>
        <taxon>Polychaeta</taxon>
        <taxon>Sedentaria</taxon>
        <taxon>Canalipalpata</taxon>
        <taxon>Sabellida</taxon>
        <taxon>Siboglinidae</taxon>
        <taxon>Ridgeia</taxon>
    </lineage>
</organism>
<comment type="similarity">
    <text evidence="2">Belongs to the sestrin family.</text>
</comment>
<dbReference type="GO" id="GO:0005737">
    <property type="term" value="C:cytoplasm"/>
    <property type="evidence" value="ECO:0007669"/>
    <property type="project" value="UniProtKB-SubCell"/>
</dbReference>
<dbReference type="GO" id="GO:0071233">
    <property type="term" value="P:cellular response to L-leucine"/>
    <property type="evidence" value="ECO:0007669"/>
    <property type="project" value="TreeGrafter"/>
</dbReference>
<dbReference type="GO" id="GO:1904262">
    <property type="term" value="P:negative regulation of TORC1 signaling"/>
    <property type="evidence" value="ECO:0007669"/>
    <property type="project" value="UniProtKB-ARBA"/>
</dbReference>
<dbReference type="InterPro" id="IPR029032">
    <property type="entry name" value="AhpD-like"/>
</dbReference>
<evidence type="ECO:0000313" key="8">
    <source>
        <dbReference type="Proteomes" id="UP001209878"/>
    </source>
</evidence>
<dbReference type="PANTHER" id="PTHR12474">
    <property type="entry name" value="P53 REGULATED PA26 NUCLEAR PROTEIN SESTRIN"/>
    <property type="match status" value="1"/>
</dbReference>
<evidence type="ECO:0000313" key="7">
    <source>
        <dbReference type="EMBL" id="KAK2177284.1"/>
    </source>
</evidence>
<dbReference type="Gene3D" id="1.20.1290.10">
    <property type="entry name" value="AhpD-like"/>
    <property type="match status" value="1"/>
</dbReference>
<evidence type="ECO:0000256" key="2">
    <source>
        <dbReference type="ARBA" id="ARBA00008350"/>
    </source>
</evidence>
<dbReference type="FunFam" id="1.20.1290.10:FF:000001">
    <property type="entry name" value="Sestrin 1"/>
    <property type="match status" value="1"/>
</dbReference>
<evidence type="ECO:0000256" key="4">
    <source>
        <dbReference type="ARBA" id="ARBA00023002"/>
    </source>
</evidence>
<accession>A0AAD9KTX0</accession>
<dbReference type="GO" id="GO:0005634">
    <property type="term" value="C:nucleus"/>
    <property type="evidence" value="ECO:0007669"/>
    <property type="project" value="InterPro"/>
</dbReference>
<comment type="catalytic activity">
    <reaction evidence="5">
        <text>a hydroperoxide + L-cysteinyl-[protein] = S-hydroxy-L-cysteinyl-[protein] + an alcohol</text>
        <dbReference type="Rhea" id="RHEA:67124"/>
        <dbReference type="Rhea" id="RHEA-COMP:10131"/>
        <dbReference type="Rhea" id="RHEA-COMP:17193"/>
        <dbReference type="ChEBI" id="CHEBI:29950"/>
        <dbReference type="ChEBI" id="CHEBI:30879"/>
        <dbReference type="ChEBI" id="CHEBI:35924"/>
        <dbReference type="ChEBI" id="CHEBI:61973"/>
    </reaction>
    <physiologicalReaction direction="left-to-right" evidence="5">
        <dbReference type="Rhea" id="RHEA:67125"/>
    </physiologicalReaction>
</comment>
<evidence type="ECO:0000256" key="3">
    <source>
        <dbReference type="ARBA" id="ARBA00022490"/>
    </source>
</evidence>
<evidence type="ECO:0000256" key="6">
    <source>
        <dbReference type="SAM" id="MobiDB-lite"/>
    </source>
</evidence>
<proteinExistence type="inferred from homology"/>
<comment type="subcellular location">
    <subcellularLocation>
        <location evidence="1">Cytoplasm</location>
    </subcellularLocation>
</comment>
<dbReference type="Pfam" id="PF04636">
    <property type="entry name" value="PA26"/>
    <property type="match status" value="1"/>
</dbReference>
<reference evidence="7" key="1">
    <citation type="journal article" date="2023" name="Mol. Biol. Evol.">
        <title>Third-Generation Sequencing Reveals the Adaptive Role of the Epigenome in Three Deep-Sea Polychaetes.</title>
        <authorList>
            <person name="Perez M."/>
            <person name="Aroh O."/>
            <person name="Sun Y."/>
            <person name="Lan Y."/>
            <person name="Juniper S.K."/>
            <person name="Young C.R."/>
            <person name="Angers B."/>
            <person name="Qian P.Y."/>
        </authorList>
    </citation>
    <scope>NUCLEOTIDE SEQUENCE</scope>
    <source>
        <strain evidence="7">R07B-5</strain>
    </source>
</reference>
<dbReference type="PANTHER" id="PTHR12474:SF0">
    <property type="entry name" value="SESTRIN HOMOLOG"/>
    <property type="match status" value="1"/>
</dbReference>
<evidence type="ECO:0000256" key="1">
    <source>
        <dbReference type="ARBA" id="ARBA00004496"/>
    </source>
</evidence>
<evidence type="ECO:0000256" key="5">
    <source>
        <dbReference type="ARBA" id="ARBA00049242"/>
    </source>
</evidence>
<comment type="caution">
    <text evidence="7">The sequence shown here is derived from an EMBL/GenBank/DDBJ whole genome shotgun (WGS) entry which is preliminary data.</text>
</comment>
<dbReference type="Proteomes" id="UP001209878">
    <property type="component" value="Unassembled WGS sequence"/>
</dbReference>
<sequence>MFAEFYWGHSPIDYLDGTDTETQEKAAYVTDDIDLDPFCMNVSYSCQILLERLLTTRDGYSPALIPWGKPTKDLSGMCQWCQDRGVANTSHEHRIRDCPSESNLHHGWDLLMAPAIDNDIVDNGIVPVDTEDDEAQSLFVDAFLHNNRLEHLIQLMGYHPKYLDCFLKTQQFILRGDGPLPQPYRHYIAIMAAGRHQCSYLINIQRTEFLLQDGDERWLNGLEHIPTKLMNLYEINKLMAHRPWLINKSHIEKLTRGEDNWSLSELMQAIVILAQFHALCSFIYGCGINPEIDHEDGHSSRPMSVTDASVVENSSSPGLSQNSSHSCTPNSLPEGQSCIEQLLKRMRQLTEEAQVEMTQEELLKRFQRVEDQNAELVPVAKQPSPQADILRYVDDADFVYQDFAKRGHTAEIPTFRALDYSWEDQGFSLANRLYSDIGSLLDDKFTTTYNLTYNTMGQKANVDTSAFRRAIWNYIHCLFGIRHDDYDYSEVNQLLERPLKNYIKIVTCFPERVCKKDYDSYMREFEHSEKVHINLMLLEARLQGELLYALRAIMKYMTYCPS</sequence>
<dbReference type="InterPro" id="IPR006730">
    <property type="entry name" value="Sestrin"/>
</dbReference>